<accession>A0A6J7Q539</accession>
<protein>
    <submittedName>
        <fullName evidence="1">Unannotated protein</fullName>
    </submittedName>
</protein>
<name>A0A6J7Q539_9ZZZZ</name>
<gene>
    <name evidence="1" type="ORF">UFOPK4061_00952</name>
</gene>
<organism evidence="1">
    <name type="scientific">freshwater metagenome</name>
    <dbReference type="NCBI Taxonomy" id="449393"/>
    <lineage>
        <taxon>unclassified sequences</taxon>
        <taxon>metagenomes</taxon>
        <taxon>ecological metagenomes</taxon>
    </lineage>
</organism>
<sequence>MVTCNSAGHESTTSMANSVSAIDFARIASMPASVTSSTPARTGIIAMIGGVPLMMRRIPAAGS</sequence>
<dbReference type="AlphaFoldDB" id="A0A6J7Q539"/>
<proteinExistence type="predicted"/>
<dbReference type="EMBL" id="CAFBPD010000159">
    <property type="protein sequence ID" value="CAB5012747.1"/>
    <property type="molecule type" value="Genomic_DNA"/>
</dbReference>
<reference evidence="1" key="1">
    <citation type="submission" date="2020-05" db="EMBL/GenBank/DDBJ databases">
        <authorList>
            <person name="Chiriac C."/>
            <person name="Salcher M."/>
            <person name="Ghai R."/>
            <person name="Kavagutti S V."/>
        </authorList>
    </citation>
    <scope>NUCLEOTIDE SEQUENCE</scope>
</reference>
<evidence type="ECO:0000313" key="1">
    <source>
        <dbReference type="EMBL" id="CAB5012747.1"/>
    </source>
</evidence>